<dbReference type="InterPro" id="IPR003356">
    <property type="entry name" value="DNA_methylase_A-5"/>
</dbReference>
<dbReference type="InterPro" id="IPR002052">
    <property type="entry name" value="DNA_methylase_N6_adenine_CS"/>
</dbReference>
<dbReference type="Gene3D" id="3.40.50.150">
    <property type="entry name" value="Vaccinia Virus protein VP39"/>
    <property type="match status" value="1"/>
</dbReference>
<dbReference type="SUPFAM" id="SSF53335">
    <property type="entry name" value="S-adenosyl-L-methionine-dependent methyltransferases"/>
    <property type="match status" value="1"/>
</dbReference>
<evidence type="ECO:0000256" key="4">
    <source>
        <dbReference type="ARBA" id="ARBA00022747"/>
    </source>
</evidence>
<comment type="caution">
    <text evidence="7">The sequence shown here is derived from an EMBL/GenBank/DDBJ whole genome shotgun (WGS) entry which is preliminary data.</text>
</comment>
<evidence type="ECO:0000313" key="8">
    <source>
        <dbReference type="Proteomes" id="UP000229307"/>
    </source>
</evidence>
<dbReference type="Pfam" id="PF22837">
    <property type="entry name" value="M_Eco57I_C"/>
    <property type="match status" value="1"/>
</dbReference>
<proteinExistence type="predicted"/>
<protein>
    <submittedName>
        <fullName evidence="7">Uncharacterized protein</fullName>
    </submittedName>
</protein>
<feature type="domain" description="DNA methylase adenine-specific" evidence="5">
    <location>
        <begin position="346"/>
        <end position="624"/>
    </location>
</feature>
<dbReference type="PANTHER" id="PTHR33841:SF5">
    <property type="entry name" value="DNA METHYLASE (MODIFICATION METHYLASE) (METHYLTRANSFERASE)-RELATED"/>
    <property type="match status" value="1"/>
</dbReference>
<accession>A0A2M7SF33</accession>
<evidence type="ECO:0000256" key="1">
    <source>
        <dbReference type="ARBA" id="ARBA00022603"/>
    </source>
</evidence>
<feature type="domain" description="Type II methyltransferase M.Eco57I C-terminal" evidence="6">
    <location>
        <begin position="704"/>
        <end position="932"/>
    </location>
</feature>
<evidence type="ECO:0000259" key="5">
    <source>
        <dbReference type="Pfam" id="PF02384"/>
    </source>
</evidence>
<dbReference type="InterPro" id="IPR029063">
    <property type="entry name" value="SAM-dependent_MTases_sf"/>
</dbReference>
<dbReference type="GO" id="GO:0003677">
    <property type="term" value="F:DNA binding"/>
    <property type="evidence" value="ECO:0007669"/>
    <property type="project" value="InterPro"/>
</dbReference>
<dbReference type="GO" id="GO:0008170">
    <property type="term" value="F:N-methyltransferase activity"/>
    <property type="evidence" value="ECO:0007669"/>
    <property type="project" value="InterPro"/>
</dbReference>
<gene>
    <name evidence="7" type="ORF">COY52_01105</name>
</gene>
<dbReference type="PROSITE" id="PS00092">
    <property type="entry name" value="N6_MTASE"/>
    <property type="match status" value="1"/>
</dbReference>
<dbReference type="GO" id="GO:0009307">
    <property type="term" value="P:DNA restriction-modification system"/>
    <property type="evidence" value="ECO:0007669"/>
    <property type="project" value="UniProtKB-KW"/>
</dbReference>
<evidence type="ECO:0000256" key="3">
    <source>
        <dbReference type="ARBA" id="ARBA00022691"/>
    </source>
</evidence>
<dbReference type="PRINTS" id="PR00507">
    <property type="entry name" value="N12N6MTFRASE"/>
</dbReference>
<name>A0A2M7SF33_9BACT</name>
<evidence type="ECO:0000256" key="2">
    <source>
        <dbReference type="ARBA" id="ARBA00022679"/>
    </source>
</evidence>
<keyword evidence="1" id="KW-0489">Methyltransferase</keyword>
<dbReference type="GO" id="GO:0009007">
    <property type="term" value="F:site-specific DNA-methyltransferase (adenine-specific) activity"/>
    <property type="evidence" value="ECO:0007669"/>
    <property type="project" value="UniProtKB-EC"/>
</dbReference>
<dbReference type="GO" id="GO:0032259">
    <property type="term" value="P:methylation"/>
    <property type="evidence" value="ECO:0007669"/>
    <property type="project" value="UniProtKB-KW"/>
</dbReference>
<keyword evidence="4" id="KW-0680">Restriction system</keyword>
<sequence length="1157" mass="136083">MRNKKLGKISDKTDTRIPNAFDTGAYKTERATVAVLSHWMRNIIEERNFDLGMPDVDTSGADRKSPDIVIYETRKSQNVLCVIEAKLPYFDVFDEENLKRPAWEKANQRKAKYFAITNFKRLIWFNTEKVNFQKPEEEQVVEKYDLSEIEDINQIEQPRFSEPTKKGLEAFLLRLYSVHLGKEPEPKQAIDEFLIYRLQEKINRLSKYYRVIIDDQCHKNPKFSKEIQKWFIKQGWSFAWQSQDFDKVARQTAYLLVNKILFYDLLQAKRPGELSLLEIPKGLLKGSQLHMILQSYFDQVLKIDYETIYTTDFIDSIAFPDEKEVIEEIKELINILRQYDFSKIGYDIIGRIFEHLIPSEERHNLGQYFTNPDVVDLILKFCLNHEDDKVLDPACGAGTFLVRAYQHKKIMNQYQKHEDILDSLWGCDIAKFPAHLATINLAINDLKVDKNYPNILPRDFFTLLVGDEGFDPKEWRVARSKTLRVEEREVVYPRWFNAIVGNPPYTRQEEISEIAPDDKEYKENTIDKALYFHNQKIADISKRAGIHAYFFVHGTKFLKDGGFFGFVVSNSWLDVEYGKGLQELFLRNYKIIAIIESKVERWFEEADINTCIVIMQRCKDEKERNENLARFVYLKKPLRYFIPPAKDMWEKQVERLGAIDNLKKTILAHNDFYENEDLRIFPKNQKELWEEGFELEENKYIGSKWGKYLHADEIFFKILLKGKDKFVPLKKIADIRRGFTTGANEFFFLTEEEIKKKGIEKEFWMHKDDKDKWVPNYVIKSPRECKSIVVKPRELKYRILIIERDKKELKNTKILKYIKYGESRGYHRGQTCANRGDLWYNLGKRTPASININYLINDVARAFVGKFWVSDDFQEIHAPVDVAPLLNSTLFWFMQNIFGRTSFGGGLLKIQTYEFKQIPICYDSRFSKKLMEKFYMLCDRPVESIFSELGTSSLEGVSLDKIKPDRRELDKIIMGEILGLTDEEQLEVYRAVVDLVKSRIEKAKSFGKKKKTKEGIDINMLIKTVMEKIGEETLGKFYCEKVLSESSFSAKNLPKSVEPNEIEISPELDGSYRLYYKKGKCILCSCEDEAKYVAVFLKTGIEKVKIPKDKKYLHKILPEFESLYKKIDAIIQSYLDSILDTKLRARLFHQLWQEIMK</sequence>
<evidence type="ECO:0000313" key="7">
    <source>
        <dbReference type="EMBL" id="PIZ18118.1"/>
    </source>
</evidence>
<dbReference type="AlphaFoldDB" id="A0A2M7SF33"/>
<reference evidence="8" key="1">
    <citation type="submission" date="2017-09" db="EMBL/GenBank/DDBJ databases">
        <title>Depth-based differentiation of microbial function through sediment-hosted aquifers and enrichment of novel symbionts in the deep terrestrial subsurface.</title>
        <authorList>
            <person name="Probst A.J."/>
            <person name="Ladd B."/>
            <person name="Jarett J.K."/>
            <person name="Geller-Mcgrath D.E."/>
            <person name="Sieber C.M.K."/>
            <person name="Emerson J.B."/>
            <person name="Anantharaman K."/>
            <person name="Thomas B.C."/>
            <person name="Malmstrom R."/>
            <person name="Stieglmeier M."/>
            <person name="Klingl A."/>
            <person name="Woyke T."/>
            <person name="Ryan C.M."/>
            <person name="Banfield J.F."/>
        </authorList>
    </citation>
    <scope>NUCLEOTIDE SEQUENCE [LARGE SCALE GENOMIC DNA]</scope>
</reference>
<organism evidence="7 8">
    <name type="scientific">Candidatus Desantisbacteria bacterium CG_4_10_14_0_8_um_filter_48_22</name>
    <dbReference type="NCBI Taxonomy" id="1974543"/>
    <lineage>
        <taxon>Bacteria</taxon>
        <taxon>Candidatus Desantisiibacteriota</taxon>
    </lineage>
</organism>
<dbReference type="InterPro" id="IPR054520">
    <property type="entry name" value="M_Eco57I_C"/>
</dbReference>
<keyword evidence="3" id="KW-0949">S-adenosyl-L-methionine</keyword>
<keyword evidence="2" id="KW-0808">Transferase</keyword>
<dbReference type="EMBL" id="PFMR01000034">
    <property type="protein sequence ID" value="PIZ18118.1"/>
    <property type="molecule type" value="Genomic_DNA"/>
</dbReference>
<evidence type="ECO:0000259" key="6">
    <source>
        <dbReference type="Pfam" id="PF22837"/>
    </source>
</evidence>
<dbReference type="PANTHER" id="PTHR33841">
    <property type="entry name" value="DNA METHYLTRANSFERASE YEEA-RELATED"/>
    <property type="match status" value="1"/>
</dbReference>
<dbReference type="Pfam" id="PF02384">
    <property type="entry name" value="N6_Mtase"/>
    <property type="match status" value="1"/>
</dbReference>
<dbReference type="InterPro" id="IPR050953">
    <property type="entry name" value="N4_N6_ade-DNA_methylase"/>
</dbReference>
<dbReference type="Proteomes" id="UP000229307">
    <property type="component" value="Unassembled WGS sequence"/>
</dbReference>